<organism evidence="2 3">
    <name type="scientific">Pristionchus mayeri</name>
    <dbReference type="NCBI Taxonomy" id="1317129"/>
    <lineage>
        <taxon>Eukaryota</taxon>
        <taxon>Metazoa</taxon>
        <taxon>Ecdysozoa</taxon>
        <taxon>Nematoda</taxon>
        <taxon>Chromadorea</taxon>
        <taxon>Rhabditida</taxon>
        <taxon>Rhabditina</taxon>
        <taxon>Diplogasteromorpha</taxon>
        <taxon>Diplogasteroidea</taxon>
        <taxon>Neodiplogasteridae</taxon>
        <taxon>Pristionchus</taxon>
    </lineage>
</organism>
<dbReference type="Proteomes" id="UP001328107">
    <property type="component" value="Unassembled WGS sequence"/>
</dbReference>
<sequence>MSDNLANQEKSVKKWKKDTNRATAAKSNSSQETIKSMERPAETGDDEIRRERERHNSGASSTHSQPVYTRTWGNSQRYSKYRGSSESRRGHSHNYGNRDAFVPSSSFDSGNLCRHTSTQSLNSNASRKIEEEPSEAASSTAGSDVANDIRRIAVNSPDSEEGNVTYIAAGTAPAARIGSLRQNAKAAAFSAYAGPAPGWENERVERGARGGFPGTTSFKSPRGIDETSRYHEK</sequence>
<feature type="region of interest" description="Disordered" evidence="1">
    <location>
        <begin position="1"/>
        <end position="163"/>
    </location>
</feature>
<feature type="compositionally biased region" description="Polar residues" evidence="1">
    <location>
        <begin position="57"/>
        <end position="78"/>
    </location>
</feature>
<evidence type="ECO:0000256" key="1">
    <source>
        <dbReference type="SAM" id="MobiDB-lite"/>
    </source>
</evidence>
<reference evidence="3" key="1">
    <citation type="submission" date="2022-10" db="EMBL/GenBank/DDBJ databases">
        <title>Genome assembly of Pristionchus species.</title>
        <authorList>
            <person name="Yoshida K."/>
            <person name="Sommer R.J."/>
        </authorList>
    </citation>
    <scope>NUCLEOTIDE SEQUENCE [LARGE SCALE GENOMIC DNA]</scope>
    <source>
        <strain evidence="3">RS5460</strain>
    </source>
</reference>
<name>A0AAN5CYY7_9BILA</name>
<evidence type="ECO:0000313" key="3">
    <source>
        <dbReference type="Proteomes" id="UP001328107"/>
    </source>
</evidence>
<dbReference type="AlphaFoldDB" id="A0AAN5CYY7"/>
<feature type="compositionally biased region" description="Polar residues" evidence="1">
    <location>
        <begin position="103"/>
        <end position="126"/>
    </location>
</feature>
<comment type="caution">
    <text evidence="2">The sequence shown here is derived from an EMBL/GenBank/DDBJ whole genome shotgun (WGS) entry which is preliminary data.</text>
</comment>
<feature type="compositionally biased region" description="Basic and acidic residues" evidence="1">
    <location>
        <begin position="222"/>
        <end position="233"/>
    </location>
</feature>
<gene>
    <name evidence="2" type="ORF">PMAYCL1PPCAC_23573</name>
</gene>
<evidence type="ECO:0000313" key="2">
    <source>
        <dbReference type="EMBL" id="GMR53378.1"/>
    </source>
</evidence>
<keyword evidence="3" id="KW-1185">Reference proteome</keyword>
<protein>
    <submittedName>
        <fullName evidence="2">Uncharacterized protein</fullName>
    </submittedName>
</protein>
<feature type="compositionally biased region" description="Basic and acidic residues" evidence="1">
    <location>
        <begin position="35"/>
        <end position="56"/>
    </location>
</feature>
<proteinExistence type="predicted"/>
<accession>A0AAN5CYY7</accession>
<feature type="region of interest" description="Disordered" evidence="1">
    <location>
        <begin position="194"/>
        <end position="233"/>
    </location>
</feature>
<dbReference type="EMBL" id="BTRK01000005">
    <property type="protein sequence ID" value="GMR53378.1"/>
    <property type="molecule type" value="Genomic_DNA"/>
</dbReference>
<feature type="compositionally biased region" description="Polar residues" evidence="1">
    <location>
        <begin position="21"/>
        <end position="34"/>
    </location>
</feature>